<feature type="region of interest" description="Disordered" evidence="1">
    <location>
        <begin position="103"/>
        <end position="132"/>
    </location>
</feature>
<dbReference type="EMBL" id="JAECSB010000085">
    <property type="protein sequence ID" value="MBH5146061.1"/>
    <property type="molecule type" value="Genomic_DNA"/>
</dbReference>
<name>A0A8I0ZUX2_RHOER</name>
<feature type="region of interest" description="Disordered" evidence="1">
    <location>
        <begin position="1"/>
        <end position="31"/>
    </location>
</feature>
<evidence type="ECO:0000313" key="2">
    <source>
        <dbReference type="EMBL" id="MBH5146061.1"/>
    </source>
</evidence>
<sequence>MEDENITDENTTEPATTEPPQADADDVQTAEHAEQVQLLQSQVLALQTTAVESAIGQLGYQPRAVLTHTPITELLDANGNPDPALIAAATEAAAAEFGLAHVPRRPAPVPTLGSGKGDRPTDVPTWGQILRG</sequence>
<dbReference type="AlphaFoldDB" id="A0A8I0ZUX2"/>
<protein>
    <submittedName>
        <fullName evidence="2">Uncharacterized protein</fullName>
    </submittedName>
</protein>
<feature type="compositionally biased region" description="Acidic residues" evidence="1">
    <location>
        <begin position="1"/>
        <end position="11"/>
    </location>
</feature>
<proteinExistence type="predicted"/>
<dbReference type="RefSeq" id="WP_197941846.1">
    <property type="nucleotide sequence ID" value="NZ_JAECSB010000085.1"/>
</dbReference>
<gene>
    <name evidence="2" type="ORF">I3517_26005</name>
</gene>
<feature type="compositionally biased region" description="Low complexity" evidence="1">
    <location>
        <begin position="12"/>
        <end position="22"/>
    </location>
</feature>
<keyword evidence="3" id="KW-1185">Reference proteome</keyword>
<comment type="caution">
    <text evidence="2">The sequence shown here is derived from an EMBL/GenBank/DDBJ whole genome shotgun (WGS) entry which is preliminary data.</text>
</comment>
<reference evidence="2 3" key="1">
    <citation type="submission" date="2020-12" db="EMBL/GenBank/DDBJ databases">
        <title>Draft genome sequence of furan degrading bacterial strain FUR100.</title>
        <authorList>
            <person name="Woiski C."/>
        </authorList>
    </citation>
    <scope>NUCLEOTIDE SEQUENCE [LARGE SCALE GENOMIC DNA]</scope>
    <source>
        <strain evidence="2 3">FUR100</strain>
    </source>
</reference>
<organism evidence="2 3">
    <name type="scientific">Rhodococcus erythropolis</name>
    <name type="common">Arthrobacter picolinophilus</name>
    <dbReference type="NCBI Taxonomy" id="1833"/>
    <lineage>
        <taxon>Bacteria</taxon>
        <taxon>Bacillati</taxon>
        <taxon>Actinomycetota</taxon>
        <taxon>Actinomycetes</taxon>
        <taxon>Mycobacteriales</taxon>
        <taxon>Nocardiaceae</taxon>
        <taxon>Rhodococcus</taxon>
        <taxon>Rhodococcus erythropolis group</taxon>
    </lineage>
</organism>
<evidence type="ECO:0000313" key="3">
    <source>
        <dbReference type="Proteomes" id="UP000627573"/>
    </source>
</evidence>
<accession>A0A8I0ZUX2</accession>
<dbReference type="Proteomes" id="UP000627573">
    <property type="component" value="Unassembled WGS sequence"/>
</dbReference>
<evidence type="ECO:0000256" key="1">
    <source>
        <dbReference type="SAM" id="MobiDB-lite"/>
    </source>
</evidence>